<feature type="signal peptide" evidence="1">
    <location>
        <begin position="1"/>
        <end position="26"/>
    </location>
</feature>
<evidence type="ECO:0000256" key="1">
    <source>
        <dbReference type="SAM" id="SignalP"/>
    </source>
</evidence>
<gene>
    <name evidence="2" type="ORF">NIES4072_55650</name>
</gene>
<evidence type="ECO:0008006" key="4">
    <source>
        <dbReference type="Google" id="ProtNLM"/>
    </source>
</evidence>
<keyword evidence="1" id="KW-0732">Signal</keyword>
<dbReference type="OrthoDB" id="9759899at2"/>
<accession>A0A2R5FSY0</accession>
<dbReference type="InterPro" id="IPR016838">
    <property type="entry name" value="UCP026449"/>
</dbReference>
<evidence type="ECO:0000313" key="3">
    <source>
        <dbReference type="Proteomes" id="UP000245124"/>
    </source>
</evidence>
<dbReference type="RefSeq" id="WP_109011707.1">
    <property type="nucleotide sequence ID" value="NZ_BDUD01000001.1"/>
</dbReference>
<evidence type="ECO:0000313" key="2">
    <source>
        <dbReference type="EMBL" id="GBG21876.1"/>
    </source>
</evidence>
<protein>
    <recommendedName>
        <fullName evidence="4">DUF2330 domain-containing protein</fullName>
    </recommendedName>
</protein>
<organism evidence="2 3">
    <name type="scientific">Nostoc commune NIES-4072</name>
    <dbReference type="NCBI Taxonomy" id="2005467"/>
    <lineage>
        <taxon>Bacteria</taxon>
        <taxon>Bacillati</taxon>
        <taxon>Cyanobacteriota</taxon>
        <taxon>Cyanophyceae</taxon>
        <taxon>Nostocales</taxon>
        <taxon>Nostocaceae</taxon>
        <taxon>Nostoc</taxon>
    </lineage>
</organism>
<dbReference type="InterPro" id="IPR019283">
    <property type="entry name" value="DUF2330"/>
</dbReference>
<proteinExistence type="predicted"/>
<dbReference type="PIRSF" id="PIRSF026449">
    <property type="entry name" value="UCP026449"/>
    <property type="match status" value="1"/>
</dbReference>
<name>A0A2R5FSY0_NOSCO</name>
<dbReference type="EMBL" id="BDUD01000001">
    <property type="protein sequence ID" value="GBG21876.1"/>
    <property type="molecule type" value="Genomic_DNA"/>
</dbReference>
<keyword evidence="3" id="KW-1185">Reference proteome</keyword>
<comment type="caution">
    <text evidence="2">The sequence shown here is derived from an EMBL/GenBank/DDBJ whole genome shotgun (WGS) entry which is preliminary data.</text>
</comment>
<feature type="chain" id="PRO_5015312794" description="DUF2330 domain-containing protein" evidence="1">
    <location>
        <begin position="27"/>
        <end position="462"/>
    </location>
</feature>
<sequence>MKIFRFLTPLLLTIVAVFCFAPAAWAFCGFYVAKADTKLYNKASQVVIARNGDRTVLTMANDYQGEVKDFAIVVPVPTVLQKDQVRVALPSIIERLDAFSAPRLVEYFDPDPCAPLPLFNRGLSLNVQTAAINKAAPQISDRSLGVTVEARFNVGEYDIVILSAKESGGLETWLTQNGYKIPQGAKQLLQPYIRSSMKFFVAKVNLDKFEESGYQLLRPLQISYQSPKFMLPIRLGMINATTEQDLIVYILSPQGEAQITNYRTVKIPSNVNLPVFIKNEFGEFYKSLFQTAYTKEGKRVGFLEYAWDMGSCDPCSADPLTQEELTEAGVFWLNDNSLTKQTKVTPIRRFVPPPFNSNVFISRLHVRYTRDTFPEDLMFLSTANRELFQGRYVLQYPFEGELKCEAGKKYKQSLPKRFEEEAQTLARLTNGNIQDIRKKMKLSVGDLTYTWLENVQSWFGLD</sequence>
<dbReference type="Proteomes" id="UP000245124">
    <property type="component" value="Unassembled WGS sequence"/>
</dbReference>
<reference evidence="2 3" key="1">
    <citation type="submission" date="2017-06" db="EMBL/GenBank/DDBJ databases">
        <title>Genome sequencing of cyanobaciteial culture collection at National Institute for Environmental Studies (NIES).</title>
        <authorList>
            <person name="Hirose Y."/>
            <person name="Shimura Y."/>
            <person name="Fujisawa T."/>
            <person name="Nakamura Y."/>
            <person name="Kawachi M."/>
        </authorList>
    </citation>
    <scope>NUCLEOTIDE SEQUENCE [LARGE SCALE GENOMIC DNA]</scope>
    <source>
        <strain evidence="2 3">NIES-4072</strain>
    </source>
</reference>
<dbReference type="Pfam" id="PF10092">
    <property type="entry name" value="DUF2330"/>
    <property type="match status" value="1"/>
</dbReference>
<dbReference type="AlphaFoldDB" id="A0A2R5FSY0"/>